<proteinExistence type="predicted"/>
<keyword evidence="4" id="KW-1185">Reference proteome</keyword>
<feature type="domain" description="Aldehyde oxidase/xanthine dehydrogenase a/b hammerhead" evidence="2">
    <location>
        <begin position="22"/>
        <end position="136"/>
    </location>
</feature>
<dbReference type="Pfam" id="PF20256">
    <property type="entry name" value="MoCoBD_2"/>
    <property type="match status" value="1"/>
</dbReference>
<dbReference type="EMBL" id="ANAH02000010">
    <property type="protein sequence ID" value="EPX61078.1"/>
    <property type="molecule type" value="Genomic_DNA"/>
</dbReference>
<dbReference type="OrthoDB" id="9775084at2"/>
<protein>
    <submittedName>
        <fullName evidence="3">Periplasmic aromatic aldehyde oxidoreductase, molybdenum binding subunit YagR</fullName>
    </submittedName>
</protein>
<dbReference type="InterPro" id="IPR036856">
    <property type="entry name" value="Ald_Oxase/Xan_DH_a/b_sf"/>
</dbReference>
<dbReference type="GO" id="GO:0016491">
    <property type="term" value="F:oxidoreductase activity"/>
    <property type="evidence" value="ECO:0007669"/>
    <property type="project" value="InterPro"/>
</dbReference>
<comment type="caution">
    <text evidence="3">The sequence shown here is derived from an EMBL/GenBank/DDBJ whole genome shotgun (WGS) entry which is preliminary data.</text>
</comment>
<gene>
    <name evidence="3" type="ORF">D187_000861</name>
</gene>
<dbReference type="RefSeq" id="WP_002621866.1">
    <property type="nucleotide sequence ID" value="NZ_ANAH02000010.1"/>
</dbReference>
<dbReference type="PANTHER" id="PTHR11908:SF153">
    <property type="entry name" value="DEHYDROGENASE"/>
    <property type="match status" value="1"/>
</dbReference>
<dbReference type="AlphaFoldDB" id="S9QWP4"/>
<reference evidence="3" key="1">
    <citation type="submission" date="2013-05" db="EMBL/GenBank/DDBJ databases">
        <title>Genome assembly of Cystobacter fuscus DSM 2262.</title>
        <authorList>
            <person name="Sharma G."/>
            <person name="Khatri I."/>
            <person name="Kaur C."/>
            <person name="Mayilraj S."/>
            <person name="Subramanian S."/>
        </authorList>
    </citation>
    <scope>NUCLEOTIDE SEQUENCE [LARGE SCALE GENOMIC DNA]</scope>
    <source>
        <strain evidence="3">DSM 2262</strain>
    </source>
</reference>
<sequence>MTTPSSLLGQPISRVDGPLKVTGQAKYAGEFNVPGLTYGHVLSSTIARGHIKKIDASAALALPGVLHVFTHENRPSTAWFDRNYKDEDAPAGSPFRPLDGADIVYSGQPIALVVAETFELARHAASLIRVEYKTKEHETDLAAQRHKAHSPAPGKGGYQPPPKPRGNPDKAFKSAPIQVDAEYSTPVEHHNPMETHVSTVIHEDDGTLSIYDKIQGVQNSYDYVSRVFKLDKDQVRVRAPFVGGAFGSGLRPQYQLFLAVMAARELKRSVRVTLTRQQMFTFGHRPETHQHVALGAAPDGTLLSIIHETLSETSRFEDYCEVVVNWSGLLYQCDNVRLDYKVAPLDQYTPIDMRAPGAVLGVYALECAMDELAYKAGVDPLELRFKNYAERDQNQDKPFSSKELKACYYQGAERFGWGKRSPAPRSMREGKQLIGWGVATGIWEAMQQQAAAKAVLSIDGTLTVSSATADIGTGTYTVMTQIAAETLGLPLDKVTFKLGDSSLPKSPIEGGSWTVSSVGTAVKEVCEKVREQVFAFARKVHHSPLAKAELDEVTFSGGHIRLKSDASRAVSLTEAMRHAGVLHVEEQALGLPNPKQLQYTRATHSAVFAEVKVDEDLGVVKVTRVVSAIAGGRVLNPKTARSQIIGGIVWGIGMALEEETLLDQKLGRFMNHDLAEYHVPVNADVHDIDVIFVDEEDTIVNPLGAKGLGEIGIVGVAAAIANAIFHATGKRVRELPITLDKLL</sequence>
<dbReference type="Gene3D" id="3.30.365.10">
    <property type="entry name" value="Aldehyde oxidase/xanthine dehydrogenase, molybdopterin binding domain"/>
    <property type="match status" value="4"/>
</dbReference>
<dbReference type="eggNOG" id="COG1529">
    <property type="taxonomic scope" value="Bacteria"/>
</dbReference>
<dbReference type="InterPro" id="IPR016208">
    <property type="entry name" value="Ald_Oxase/xanthine_DH-like"/>
</dbReference>
<dbReference type="Pfam" id="PF02738">
    <property type="entry name" value="MoCoBD_1"/>
    <property type="match status" value="1"/>
</dbReference>
<evidence type="ECO:0000313" key="4">
    <source>
        <dbReference type="Proteomes" id="UP000011682"/>
    </source>
</evidence>
<dbReference type="Pfam" id="PF01315">
    <property type="entry name" value="Ald_Xan_dh_C"/>
    <property type="match status" value="1"/>
</dbReference>
<dbReference type="GO" id="GO:0005506">
    <property type="term" value="F:iron ion binding"/>
    <property type="evidence" value="ECO:0007669"/>
    <property type="project" value="InterPro"/>
</dbReference>
<dbReference type="Proteomes" id="UP000011682">
    <property type="component" value="Unassembled WGS sequence"/>
</dbReference>
<dbReference type="SUPFAM" id="SSF54665">
    <property type="entry name" value="CO dehydrogenase molybdoprotein N-domain-like"/>
    <property type="match status" value="1"/>
</dbReference>
<evidence type="ECO:0000259" key="2">
    <source>
        <dbReference type="SMART" id="SM01008"/>
    </source>
</evidence>
<feature type="region of interest" description="Disordered" evidence="1">
    <location>
        <begin position="138"/>
        <end position="172"/>
    </location>
</feature>
<dbReference type="InterPro" id="IPR008274">
    <property type="entry name" value="AldOxase/xan_DH_MoCoBD1"/>
</dbReference>
<dbReference type="PANTHER" id="PTHR11908">
    <property type="entry name" value="XANTHINE DEHYDROGENASE"/>
    <property type="match status" value="1"/>
</dbReference>
<dbReference type="SUPFAM" id="SSF56003">
    <property type="entry name" value="Molybdenum cofactor-binding domain"/>
    <property type="match status" value="1"/>
</dbReference>
<evidence type="ECO:0000313" key="3">
    <source>
        <dbReference type="EMBL" id="EPX61078.1"/>
    </source>
</evidence>
<dbReference type="Gene3D" id="3.90.1170.50">
    <property type="entry name" value="Aldehyde oxidase/xanthine dehydrogenase, a/b hammerhead"/>
    <property type="match status" value="1"/>
</dbReference>
<name>S9QWP4_CYSF2</name>
<dbReference type="SMART" id="SM01008">
    <property type="entry name" value="Ald_Xan_dh_C"/>
    <property type="match status" value="1"/>
</dbReference>
<dbReference type="InterPro" id="IPR037165">
    <property type="entry name" value="AldOxase/xan_DH_Mopterin-bd_sf"/>
</dbReference>
<organism evidence="3 4">
    <name type="scientific">Cystobacter fuscus (strain ATCC 25194 / DSM 2262 / NBRC 100088 / M29)</name>
    <dbReference type="NCBI Taxonomy" id="1242864"/>
    <lineage>
        <taxon>Bacteria</taxon>
        <taxon>Pseudomonadati</taxon>
        <taxon>Myxococcota</taxon>
        <taxon>Myxococcia</taxon>
        <taxon>Myxococcales</taxon>
        <taxon>Cystobacterineae</taxon>
        <taxon>Archangiaceae</taxon>
        <taxon>Cystobacter</taxon>
    </lineage>
</organism>
<evidence type="ECO:0000256" key="1">
    <source>
        <dbReference type="SAM" id="MobiDB-lite"/>
    </source>
</evidence>
<dbReference type="InterPro" id="IPR000674">
    <property type="entry name" value="Ald_Oxase/Xan_DH_a/b"/>
</dbReference>
<dbReference type="InterPro" id="IPR046867">
    <property type="entry name" value="AldOxase/xan_DH_MoCoBD2"/>
</dbReference>
<accession>S9QWP4</accession>